<name>A0A0G0BL05_UNCC3</name>
<dbReference type="AlphaFoldDB" id="A0A0G0BL05"/>
<protein>
    <submittedName>
        <fullName evidence="1">Uncharacterized protein</fullName>
    </submittedName>
</protein>
<reference evidence="1 2" key="1">
    <citation type="journal article" date="2015" name="Nature">
        <title>rRNA introns, odd ribosomes, and small enigmatic genomes across a large radiation of phyla.</title>
        <authorList>
            <person name="Brown C.T."/>
            <person name="Hug L.A."/>
            <person name="Thomas B.C."/>
            <person name="Sharon I."/>
            <person name="Castelle C.J."/>
            <person name="Singh A."/>
            <person name="Wilkins M.J."/>
            <person name="Williams K.H."/>
            <person name="Banfield J.F."/>
        </authorList>
    </citation>
    <scope>NUCLEOTIDE SEQUENCE [LARGE SCALE GENOMIC DNA]</scope>
</reference>
<sequence>MAGLKLGEAPTKTIADAFWNTETTEEKFDPEKKAAQGLLGLRTINCKGNPEKLAEFDEMVNQQRSQGKSFTEIYEEVEAATFSELV</sequence>
<proteinExistence type="predicted"/>
<evidence type="ECO:0000313" key="2">
    <source>
        <dbReference type="Proteomes" id="UP000034581"/>
    </source>
</evidence>
<dbReference type="STRING" id="1618350.UR67_C0001G0073"/>
<comment type="caution">
    <text evidence="1">The sequence shown here is derived from an EMBL/GenBank/DDBJ whole genome shotgun (WGS) entry which is preliminary data.</text>
</comment>
<accession>A0A0G0BL05</accession>
<dbReference type="EMBL" id="LBQB01000001">
    <property type="protein sequence ID" value="KKP70164.1"/>
    <property type="molecule type" value="Genomic_DNA"/>
</dbReference>
<evidence type="ECO:0000313" key="1">
    <source>
        <dbReference type="EMBL" id="KKP70164.1"/>
    </source>
</evidence>
<organism evidence="1 2">
    <name type="scientific">candidate division CPR3 bacterium GW2011_GWF2_35_18</name>
    <dbReference type="NCBI Taxonomy" id="1618350"/>
    <lineage>
        <taxon>Bacteria</taxon>
        <taxon>Bacteria division CPR3</taxon>
    </lineage>
</organism>
<dbReference type="Proteomes" id="UP000034581">
    <property type="component" value="Unassembled WGS sequence"/>
</dbReference>
<gene>
    <name evidence="1" type="ORF">UR67_C0001G0073</name>
</gene>